<dbReference type="Pfam" id="PF01957">
    <property type="entry name" value="NfeD"/>
    <property type="match status" value="1"/>
</dbReference>
<evidence type="ECO:0000256" key="2">
    <source>
        <dbReference type="ARBA" id="ARBA00022692"/>
    </source>
</evidence>
<dbReference type="GO" id="GO:0005886">
    <property type="term" value="C:plasma membrane"/>
    <property type="evidence" value="ECO:0007669"/>
    <property type="project" value="TreeGrafter"/>
</dbReference>
<dbReference type="EMBL" id="JALDYZ010000001">
    <property type="protein sequence ID" value="MDI7920652.1"/>
    <property type="molecule type" value="Genomic_DNA"/>
</dbReference>
<organism evidence="7 8">
    <name type="scientific">Ferirhizobium litorale</name>
    <dbReference type="NCBI Taxonomy" id="2927786"/>
    <lineage>
        <taxon>Bacteria</taxon>
        <taxon>Pseudomonadati</taxon>
        <taxon>Pseudomonadota</taxon>
        <taxon>Alphaproteobacteria</taxon>
        <taxon>Hyphomicrobiales</taxon>
        <taxon>Rhizobiaceae</taxon>
        <taxon>Ferirhizobium</taxon>
    </lineage>
</organism>
<gene>
    <name evidence="7" type="ORF">MRS75_00985</name>
</gene>
<evidence type="ECO:0000313" key="8">
    <source>
        <dbReference type="Proteomes" id="UP001161580"/>
    </source>
</evidence>
<protein>
    <submittedName>
        <fullName evidence="7">NfeD family protein</fullName>
    </submittedName>
</protein>
<comment type="subcellular location">
    <subcellularLocation>
        <location evidence="1">Membrane</location>
        <topology evidence="1">Multi-pass membrane protein</topology>
    </subcellularLocation>
</comment>
<dbReference type="PANTHER" id="PTHR33507:SF3">
    <property type="entry name" value="INNER MEMBRANE PROTEIN YBBJ"/>
    <property type="match status" value="1"/>
</dbReference>
<feature type="domain" description="NfeD-like C-terminal" evidence="6">
    <location>
        <begin position="97"/>
        <end position="150"/>
    </location>
</feature>
<dbReference type="AlphaFoldDB" id="A0AAE3U0K3"/>
<evidence type="ECO:0000256" key="4">
    <source>
        <dbReference type="ARBA" id="ARBA00023136"/>
    </source>
</evidence>
<accession>A0AAE3U0K3</accession>
<feature type="transmembrane region" description="Helical" evidence="5">
    <location>
        <begin position="57"/>
        <end position="76"/>
    </location>
</feature>
<evidence type="ECO:0000259" key="6">
    <source>
        <dbReference type="Pfam" id="PF01957"/>
    </source>
</evidence>
<keyword evidence="3 5" id="KW-1133">Transmembrane helix</keyword>
<dbReference type="InterPro" id="IPR002810">
    <property type="entry name" value="NfeD-like_C"/>
</dbReference>
<dbReference type="Gene3D" id="2.40.50.140">
    <property type="entry name" value="Nucleic acid-binding proteins"/>
    <property type="match status" value="1"/>
</dbReference>
<evidence type="ECO:0000313" key="7">
    <source>
        <dbReference type="EMBL" id="MDI7920652.1"/>
    </source>
</evidence>
<dbReference type="PANTHER" id="PTHR33507">
    <property type="entry name" value="INNER MEMBRANE PROTEIN YBBJ"/>
    <property type="match status" value="1"/>
</dbReference>
<evidence type="ECO:0000256" key="3">
    <source>
        <dbReference type="ARBA" id="ARBA00022989"/>
    </source>
</evidence>
<comment type="caution">
    <text evidence="7">The sequence shown here is derived from an EMBL/GenBank/DDBJ whole genome shotgun (WGS) entry which is preliminary data.</text>
</comment>
<keyword evidence="2 5" id="KW-0812">Transmembrane</keyword>
<evidence type="ECO:0000256" key="5">
    <source>
        <dbReference type="SAM" id="Phobius"/>
    </source>
</evidence>
<sequence length="152" mass="16720">MLARVINELGPWSWWLLGLVLLAAELMMPGVFLVWIGTAAIIVGALSLLLWDSAFWTWQVQLLLFAVLAVAVTLAGRKYLFKGAENSDQPLLNQRGAALIGRTAILEEPIREGWGRVLLDGTYWRVTGPDLPVGARIRIVATNGRDLTVEQG</sequence>
<dbReference type="RefSeq" id="WP_311784839.1">
    <property type="nucleotide sequence ID" value="NZ_JALDYY010000001.1"/>
</dbReference>
<name>A0AAE3U0K3_9HYPH</name>
<feature type="transmembrane region" description="Helical" evidence="5">
    <location>
        <begin position="12"/>
        <end position="28"/>
    </location>
</feature>
<proteinExistence type="predicted"/>
<dbReference type="Proteomes" id="UP001161580">
    <property type="component" value="Unassembled WGS sequence"/>
</dbReference>
<dbReference type="InterPro" id="IPR052165">
    <property type="entry name" value="Membrane_assoc_protease"/>
</dbReference>
<keyword evidence="4 5" id="KW-0472">Membrane</keyword>
<evidence type="ECO:0000256" key="1">
    <source>
        <dbReference type="ARBA" id="ARBA00004141"/>
    </source>
</evidence>
<reference evidence="7" key="1">
    <citation type="submission" date="2022-03" db="EMBL/GenBank/DDBJ databases">
        <title>Fererhizobium litorale gen. nov., sp. nov., isolated from sandy sediments of the Sea of Japan seashore.</title>
        <authorList>
            <person name="Romanenko L."/>
            <person name="Kurilenko V."/>
            <person name="Otstavnykh N."/>
            <person name="Svetashev V."/>
            <person name="Tekutyeva L."/>
            <person name="Isaeva M."/>
            <person name="Mikhailov V."/>
        </authorList>
    </citation>
    <scope>NUCLEOTIDE SEQUENCE</scope>
    <source>
        <strain evidence="7">KMM 9576</strain>
    </source>
</reference>
<dbReference type="InterPro" id="IPR012340">
    <property type="entry name" value="NA-bd_OB-fold"/>
</dbReference>
<keyword evidence="8" id="KW-1185">Reference proteome</keyword>